<evidence type="ECO:0000259" key="8">
    <source>
        <dbReference type="PROSITE" id="PS50893"/>
    </source>
</evidence>
<dbReference type="InterPro" id="IPR003593">
    <property type="entry name" value="AAA+_ATPase"/>
</dbReference>
<evidence type="ECO:0000256" key="3">
    <source>
        <dbReference type="ARBA" id="ARBA00022448"/>
    </source>
</evidence>
<evidence type="ECO:0000313" key="10">
    <source>
        <dbReference type="Proteomes" id="UP001331936"/>
    </source>
</evidence>
<evidence type="ECO:0000256" key="1">
    <source>
        <dbReference type="ARBA" id="ARBA00004202"/>
    </source>
</evidence>
<evidence type="ECO:0000256" key="7">
    <source>
        <dbReference type="ARBA" id="ARBA00023136"/>
    </source>
</evidence>
<comment type="caution">
    <text evidence="9">The sequence shown here is derived from an EMBL/GenBank/DDBJ whole genome shotgun (WGS) entry which is preliminary data.</text>
</comment>
<dbReference type="GO" id="GO:0005524">
    <property type="term" value="F:ATP binding"/>
    <property type="evidence" value="ECO:0007669"/>
    <property type="project" value="UniProtKB-KW"/>
</dbReference>
<reference evidence="9 10" key="1">
    <citation type="submission" date="2023-08" db="EMBL/GenBank/DDBJ databases">
        <authorList>
            <person name="Girao M."/>
            <person name="Carvalho M.F."/>
        </authorList>
    </citation>
    <scope>NUCLEOTIDE SEQUENCE [LARGE SCALE GENOMIC DNA]</scope>
    <source>
        <strain evidence="9 10">CC-R104</strain>
    </source>
</reference>
<evidence type="ECO:0000256" key="2">
    <source>
        <dbReference type="ARBA" id="ARBA00005417"/>
    </source>
</evidence>
<protein>
    <submittedName>
        <fullName evidence="9">ABC transporter ATP-binding protein</fullName>
    </submittedName>
</protein>
<dbReference type="SUPFAM" id="SSF52540">
    <property type="entry name" value="P-loop containing nucleoside triphosphate hydrolases"/>
    <property type="match status" value="1"/>
</dbReference>
<evidence type="ECO:0000256" key="4">
    <source>
        <dbReference type="ARBA" id="ARBA00022475"/>
    </source>
</evidence>
<dbReference type="InterPro" id="IPR027417">
    <property type="entry name" value="P-loop_NTPase"/>
</dbReference>
<dbReference type="RefSeq" id="WP_330154364.1">
    <property type="nucleotide sequence ID" value="NZ_JAUZMZ010000220.1"/>
</dbReference>
<evidence type="ECO:0000256" key="6">
    <source>
        <dbReference type="ARBA" id="ARBA00022840"/>
    </source>
</evidence>
<dbReference type="EMBL" id="JAUZMZ010000220">
    <property type="protein sequence ID" value="MEE2035019.1"/>
    <property type="molecule type" value="Genomic_DNA"/>
</dbReference>
<dbReference type="Proteomes" id="UP001331936">
    <property type="component" value="Unassembled WGS sequence"/>
</dbReference>
<dbReference type="InterPro" id="IPR013563">
    <property type="entry name" value="Oligopep_ABC_C"/>
</dbReference>
<keyword evidence="10" id="KW-1185">Reference proteome</keyword>
<keyword evidence="6 9" id="KW-0067">ATP-binding</keyword>
<name>A0ABU7JYM3_9NOCA</name>
<evidence type="ECO:0000256" key="5">
    <source>
        <dbReference type="ARBA" id="ARBA00022741"/>
    </source>
</evidence>
<comment type="subcellular location">
    <subcellularLocation>
        <location evidence="1">Cell membrane</location>
        <topology evidence="1">Peripheral membrane protein</topology>
    </subcellularLocation>
</comment>
<dbReference type="InterPro" id="IPR017871">
    <property type="entry name" value="ABC_transporter-like_CS"/>
</dbReference>
<feature type="domain" description="ABC transporter" evidence="8">
    <location>
        <begin position="22"/>
        <end position="273"/>
    </location>
</feature>
<dbReference type="CDD" id="cd03257">
    <property type="entry name" value="ABC_NikE_OppD_transporters"/>
    <property type="match status" value="1"/>
</dbReference>
<dbReference type="Gene3D" id="3.40.50.300">
    <property type="entry name" value="P-loop containing nucleotide triphosphate hydrolases"/>
    <property type="match status" value="1"/>
</dbReference>
<dbReference type="InterPro" id="IPR003439">
    <property type="entry name" value="ABC_transporter-like_ATP-bd"/>
</dbReference>
<keyword evidence="7" id="KW-0472">Membrane</keyword>
<dbReference type="PROSITE" id="PS50893">
    <property type="entry name" value="ABC_TRANSPORTER_2"/>
    <property type="match status" value="1"/>
</dbReference>
<proteinExistence type="inferred from homology"/>
<comment type="similarity">
    <text evidence="2">Belongs to the ABC transporter superfamily.</text>
</comment>
<dbReference type="PROSITE" id="PS00211">
    <property type="entry name" value="ABC_TRANSPORTER_1"/>
    <property type="match status" value="1"/>
</dbReference>
<dbReference type="SMART" id="SM00382">
    <property type="entry name" value="AAA"/>
    <property type="match status" value="1"/>
</dbReference>
<keyword evidence="4" id="KW-1003">Cell membrane</keyword>
<dbReference type="Pfam" id="PF00005">
    <property type="entry name" value="ABC_tran"/>
    <property type="match status" value="1"/>
</dbReference>
<dbReference type="PANTHER" id="PTHR43297">
    <property type="entry name" value="OLIGOPEPTIDE TRANSPORT ATP-BINDING PROTEIN APPD"/>
    <property type="match status" value="1"/>
</dbReference>
<keyword evidence="3" id="KW-0813">Transport</keyword>
<dbReference type="PANTHER" id="PTHR43297:SF2">
    <property type="entry name" value="DIPEPTIDE TRANSPORT ATP-BINDING PROTEIN DPPD"/>
    <property type="match status" value="1"/>
</dbReference>
<dbReference type="InterPro" id="IPR050388">
    <property type="entry name" value="ABC_Ni/Peptide_Import"/>
</dbReference>
<sequence length="370" mass="39810">MTATVSTPDIGSHQNDDSGSILEVGNLTVEFETPTGLLRAVDGVSFDLQSGRTLGIVGESGSGKSVLSRAIMGILPRSARVSESSEIRFEGKRVHPNPEIDVSGLWGAKISMIFQDPMTALTPVMTVGQQLTETLRQHLPLSKKEADRRAVELLQQVGISEPAYRVKQYPHQLSGGMRQRVMIALALSCAPKLVVADEPTTALDVTVQHQILNLLGSLQKSDGMAMILVTHDLGVVAGRTDDTMVMYAGTVVERAETANLFGNMRHPYTQALLNSLPRLEYPSHTRLDAIPGLPPRVVDPEPGCRFAPRCPNAQARCLTEAPQPQQGPTAEHTFSCFYPVGTPEGRAAHDDNLRAGRTAAGLEVGKGVPE</sequence>
<organism evidence="9 10">
    <name type="scientific">Rhodococcus chondri</name>
    <dbReference type="NCBI Taxonomy" id="3065941"/>
    <lineage>
        <taxon>Bacteria</taxon>
        <taxon>Bacillati</taxon>
        <taxon>Actinomycetota</taxon>
        <taxon>Actinomycetes</taxon>
        <taxon>Mycobacteriales</taxon>
        <taxon>Nocardiaceae</taxon>
        <taxon>Rhodococcus</taxon>
    </lineage>
</organism>
<keyword evidence="5" id="KW-0547">Nucleotide-binding</keyword>
<gene>
    <name evidence="9" type="ORF">Q8814_23400</name>
</gene>
<evidence type="ECO:0000313" key="9">
    <source>
        <dbReference type="EMBL" id="MEE2035019.1"/>
    </source>
</evidence>
<accession>A0ABU7JYM3</accession>
<dbReference type="Pfam" id="PF08352">
    <property type="entry name" value="oligo_HPY"/>
    <property type="match status" value="1"/>
</dbReference>
<dbReference type="NCBIfam" id="TIGR01727">
    <property type="entry name" value="oligo_HPY"/>
    <property type="match status" value="1"/>
</dbReference>